<comment type="subcellular location">
    <subcellularLocation>
        <location evidence="1">Membrane</location>
    </subcellularLocation>
</comment>
<reference evidence="9" key="1">
    <citation type="journal article" date="2013" name="Science">
        <title>The Amborella genome and the evolution of flowering plants.</title>
        <authorList>
            <consortium name="Amborella Genome Project"/>
        </authorList>
    </citation>
    <scope>NUCLEOTIDE SEQUENCE [LARGE SCALE GENOMIC DNA]</scope>
</reference>
<evidence type="ECO:0000256" key="1">
    <source>
        <dbReference type="ARBA" id="ARBA00004370"/>
    </source>
</evidence>
<evidence type="ECO:0000259" key="7">
    <source>
        <dbReference type="PROSITE" id="PS51775"/>
    </source>
</evidence>
<evidence type="ECO:0000256" key="6">
    <source>
        <dbReference type="SAM" id="MobiDB-lite"/>
    </source>
</evidence>
<feature type="coiled-coil region" evidence="5">
    <location>
        <begin position="437"/>
        <end position="471"/>
    </location>
</feature>
<evidence type="ECO:0000256" key="2">
    <source>
        <dbReference type="ARBA" id="ARBA00022692"/>
    </source>
</evidence>
<keyword evidence="4" id="KW-0472">Membrane</keyword>
<dbReference type="GO" id="GO:0016020">
    <property type="term" value="C:membrane"/>
    <property type="evidence" value="ECO:0007669"/>
    <property type="project" value="UniProtKB-SubCell"/>
</dbReference>
<evidence type="ECO:0000313" key="8">
    <source>
        <dbReference type="EMBL" id="ERM93631.1"/>
    </source>
</evidence>
<evidence type="ECO:0000256" key="5">
    <source>
        <dbReference type="SAM" id="Coils"/>
    </source>
</evidence>
<dbReference type="PANTHER" id="PTHR31422:SF0">
    <property type="entry name" value="MYOSIN-BINDING PROTEIN 7"/>
    <property type="match status" value="1"/>
</dbReference>
<accession>W1NE30</accession>
<dbReference type="InterPro" id="IPR007656">
    <property type="entry name" value="GTD-bd"/>
</dbReference>
<dbReference type="GO" id="GO:0080115">
    <property type="term" value="F:myosin XI tail binding"/>
    <property type="evidence" value="ECO:0007669"/>
    <property type="project" value="UniProtKB-ARBA"/>
</dbReference>
<dbReference type="HOGENOM" id="CLU_026752_1_0_1"/>
<dbReference type="Proteomes" id="UP000017836">
    <property type="component" value="Unassembled WGS sequence"/>
</dbReference>
<gene>
    <name evidence="8" type="ORF">AMTR_s00004p00148130</name>
</gene>
<dbReference type="AlphaFoldDB" id="W1NE30"/>
<keyword evidence="9" id="KW-1185">Reference proteome</keyword>
<sequence>MDSNSPFRDSTKSCSCSSSPNSSNTHWCRSVKRKLEETEDGSRVANYASSNFSPENSSVARIEIENELIALRETVSSQQQTIQELYEELEQERNACSVAAAETMSMILRLQGEKAKVRLEFDQYKRFAEERIAHDQQELQALEDLLYKKDQVVQSLNCEIQAYKHRMLSYGFEPSEIEAAKVDGSCFPGQRDEFSPSRPYGRNRSMAEKWETYETYAPEESNRFGCLSGIPSFYDYPPLRCNPNETQGPQDLDYNDVNFDLDKYASDETPRTKIYQLERIPNTYYVDGESASTRNVHEKVVIGNSPRRLGHLRRVSTDSSSSFNGLIKESGPDYMPENAGILRQNGGFRREDLLNSEEGHSSFRKVGNSSDFVDDSSPRIYTIDSGTQRSAEGNGKGFPTLETDQIGIPDDGDPEPKSSLGICDDYAATPRGHLTRMDTGETDIKKLYTRLQALEADRESMRQALMSMRTDKAQLILLREIAQQLCKEITPENMVCAKKPSLMGSFSFMSVLKWIVSFVFCRKKAHRSKEVPSDEILEMHYRRQIDEAYVLLLVLEQCPFLYFIARVSDL</sequence>
<evidence type="ECO:0000313" key="9">
    <source>
        <dbReference type="Proteomes" id="UP000017836"/>
    </source>
</evidence>
<feature type="region of interest" description="Disordered" evidence="6">
    <location>
        <begin position="376"/>
        <end position="416"/>
    </location>
</feature>
<keyword evidence="3" id="KW-1133">Transmembrane helix</keyword>
<dbReference type="Gramene" id="ERM93631">
    <property type="protein sequence ID" value="ERM93631"/>
    <property type="gene ID" value="AMTR_s00004p00148130"/>
</dbReference>
<evidence type="ECO:0000256" key="3">
    <source>
        <dbReference type="ARBA" id="ARBA00022989"/>
    </source>
</evidence>
<dbReference type="EMBL" id="KI397628">
    <property type="protein sequence ID" value="ERM93631.1"/>
    <property type="molecule type" value="Genomic_DNA"/>
</dbReference>
<feature type="coiled-coil region" evidence="5">
    <location>
        <begin position="68"/>
        <end position="145"/>
    </location>
</feature>
<organism evidence="8 9">
    <name type="scientific">Amborella trichopoda</name>
    <dbReference type="NCBI Taxonomy" id="13333"/>
    <lineage>
        <taxon>Eukaryota</taxon>
        <taxon>Viridiplantae</taxon>
        <taxon>Streptophyta</taxon>
        <taxon>Embryophyta</taxon>
        <taxon>Tracheophyta</taxon>
        <taxon>Spermatophyta</taxon>
        <taxon>Magnoliopsida</taxon>
        <taxon>Amborellales</taxon>
        <taxon>Amborellaceae</taxon>
        <taxon>Amborella</taxon>
    </lineage>
</organism>
<feature type="domain" description="GTD-binding" evidence="7">
    <location>
        <begin position="66"/>
        <end position="164"/>
    </location>
</feature>
<protein>
    <recommendedName>
        <fullName evidence="7">GTD-binding domain-containing protein</fullName>
    </recommendedName>
</protein>
<name>W1NE30_AMBTC</name>
<dbReference type="eggNOG" id="ENOG502R5YD">
    <property type="taxonomic scope" value="Eukaryota"/>
</dbReference>
<feature type="compositionally biased region" description="Basic and acidic residues" evidence="6">
    <location>
        <begin position="33"/>
        <end position="42"/>
    </location>
</feature>
<evidence type="ECO:0000256" key="4">
    <source>
        <dbReference type="ARBA" id="ARBA00023136"/>
    </source>
</evidence>
<feature type="region of interest" description="Disordered" evidence="6">
    <location>
        <begin position="1"/>
        <end position="53"/>
    </location>
</feature>
<dbReference type="PANTHER" id="PTHR31422">
    <property type="entry name" value="BNAANNG28530D PROTEIN"/>
    <property type="match status" value="1"/>
</dbReference>
<dbReference type="Pfam" id="PF04576">
    <property type="entry name" value="Zein-binding"/>
    <property type="match status" value="1"/>
</dbReference>
<dbReference type="PROSITE" id="PS51775">
    <property type="entry name" value="GTD_BINDING"/>
    <property type="match status" value="1"/>
</dbReference>
<proteinExistence type="predicted"/>
<dbReference type="STRING" id="13333.W1NE30"/>
<keyword evidence="2" id="KW-0812">Transmembrane</keyword>
<keyword evidence="5" id="KW-0175">Coiled coil</keyword>
<dbReference type="OMA" id="KANIGTY"/>
<feature type="compositionally biased region" description="Low complexity" evidence="6">
    <location>
        <begin position="12"/>
        <end position="25"/>
    </location>
</feature>